<keyword evidence="3" id="KW-1185">Reference proteome</keyword>
<evidence type="ECO:0000256" key="1">
    <source>
        <dbReference type="SAM" id="Coils"/>
    </source>
</evidence>
<accession>A0A915E7B8</accession>
<feature type="compositionally biased region" description="Polar residues" evidence="2">
    <location>
        <begin position="325"/>
        <end position="334"/>
    </location>
</feature>
<feature type="compositionally biased region" description="Basic and acidic residues" evidence="2">
    <location>
        <begin position="490"/>
        <end position="515"/>
    </location>
</feature>
<organism evidence="3 4">
    <name type="scientific">Ditylenchus dipsaci</name>
    <dbReference type="NCBI Taxonomy" id="166011"/>
    <lineage>
        <taxon>Eukaryota</taxon>
        <taxon>Metazoa</taxon>
        <taxon>Ecdysozoa</taxon>
        <taxon>Nematoda</taxon>
        <taxon>Chromadorea</taxon>
        <taxon>Rhabditida</taxon>
        <taxon>Tylenchina</taxon>
        <taxon>Tylenchomorpha</taxon>
        <taxon>Sphaerularioidea</taxon>
        <taxon>Anguinidae</taxon>
        <taxon>Anguininae</taxon>
        <taxon>Ditylenchus</taxon>
    </lineage>
</organism>
<proteinExistence type="predicted"/>
<sequence>MKVKINKQPTYDFGAANRRAMEMAAEDREEQEAIDRDFAATLQEEVDQHVQQTENQIQRLIAEVDEDARKAFEKGLAAEINAGGMRGQTKTLFKYMSMMYANLRKKGVDEFSEENWIELVKILHDDADAQIAANDPKVPHTTKVHWRGKKVAYLKKQMKSQFEAHYPYQMKRVKRGLWVPYEKVVSKVVDVEELDKESVERRPLRIPRFKQMNASGQEVANTTRKPKAAGNTDTGSLLQSVKKWTETEAKIVEKILKMFKQGFKVSREAADVADKKVIGTHAHLKEVYEDFEDLFLSADPNCEPVWGPPAEIAYLFQTNATGSVTASETPSGTPSIPGLGDSLDPKQPQILGSVVDETPEGMMRQGDEEGKQQEGVIHPGRWWDQEDDVSSGPSIIEEVNIDADALNTDGNEVDSLGNNGNEAQVLAEGDVAMEETEGKNVTLEVVVHQATPTFPAVVILPEAVEFMENVALSDSRISSAAASTALVNDSEMKDKTATHEDEDKGSDAGAVRDEASSVLDDPNITSTAVHEASATIYSSLSVIQEEGSVSIVDAESSMDSEANKEKHGEENVPKKTKRLLKTRMVAPSVAEESDSVKTSVTQDDQSDGSVGSTGSSGSRKAPSAQHKSGSGSSGSSSEDSKKDADGSGGMFKEV</sequence>
<feature type="compositionally biased region" description="Low complexity" evidence="2">
    <location>
        <begin position="601"/>
        <end position="618"/>
    </location>
</feature>
<evidence type="ECO:0000313" key="4">
    <source>
        <dbReference type="WBParaSite" id="jg26522"/>
    </source>
</evidence>
<reference evidence="4" key="1">
    <citation type="submission" date="2022-11" db="UniProtKB">
        <authorList>
            <consortium name="WormBaseParasite"/>
        </authorList>
    </citation>
    <scope>IDENTIFICATION</scope>
</reference>
<feature type="region of interest" description="Disordered" evidence="2">
    <location>
        <begin position="554"/>
        <end position="654"/>
    </location>
</feature>
<dbReference type="AlphaFoldDB" id="A0A915E7B8"/>
<evidence type="ECO:0000313" key="3">
    <source>
        <dbReference type="Proteomes" id="UP000887574"/>
    </source>
</evidence>
<dbReference type="Proteomes" id="UP000887574">
    <property type="component" value="Unplaced"/>
</dbReference>
<evidence type="ECO:0000256" key="2">
    <source>
        <dbReference type="SAM" id="MobiDB-lite"/>
    </source>
</evidence>
<name>A0A915E7B8_9BILA</name>
<feature type="compositionally biased region" description="Low complexity" evidence="2">
    <location>
        <begin position="627"/>
        <end position="637"/>
    </location>
</feature>
<keyword evidence="1" id="KW-0175">Coiled coil</keyword>
<feature type="region of interest" description="Disordered" evidence="2">
    <location>
        <begin position="215"/>
        <end position="235"/>
    </location>
</feature>
<protein>
    <submittedName>
        <fullName evidence="4">Myb-like domain-containing protein</fullName>
    </submittedName>
</protein>
<dbReference type="WBParaSite" id="jg26522">
    <property type="protein sequence ID" value="jg26522"/>
    <property type="gene ID" value="jg26522"/>
</dbReference>
<feature type="compositionally biased region" description="Basic and acidic residues" evidence="2">
    <location>
        <begin position="561"/>
        <end position="573"/>
    </location>
</feature>
<feature type="region of interest" description="Disordered" evidence="2">
    <location>
        <begin position="490"/>
        <end position="524"/>
    </location>
</feature>
<feature type="coiled-coil region" evidence="1">
    <location>
        <begin position="43"/>
        <end position="70"/>
    </location>
</feature>
<feature type="region of interest" description="Disordered" evidence="2">
    <location>
        <begin position="325"/>
        <end position="347"/>
    </location>
</feature>